<feature type="chain" id="PRO_5016478550" description="Post-GPI attachment to proteins factor 3" evidence="8">
    <location>
        <begin position="25"/>
        <end position="364"/>
    </location>
</feature>
<feature type="transmembrane region" description="Helical" evidence="8">
    <location>
        <begin position="224"/>
        <end position="245"/>
    </location>
</feature>
<dbReference type="GO" id="GO:0016788">
    <property type="term" value="F:hydrolase activity, acting on ester bonds"/>
    <property type="evidence" value="ECO:0007669"/>
    <property type="project" value="TreeGrafter"/>
</dbReference>
<feature type="transmembrane region" description="Helical" evidence="8">
    <location>
        <begin position="257"/>
        <end position="277"/>
    </location>
</feature>
<dbReference type="OrthoDB" id="419770at2759"/>
<evidence type="ECO:0000256" key="2">
    <source>
        <dbReference type="ARBA" id="ARBA00006387"/>
    </source>
</evidence>
<dbReference type="GO" id="GO:0005789">
    <property type="term" value="C:endoplasmic reticulum membrane"/>
    <property type="evidence" value="ECO:0007669"/>
    <property type="project" value="TreeGrafter"/>
</dbReference>
<evidence type="ECO:0000256" key="5">
    <source>
        <dbReference type="ARBA" id="ARBA00022729"/>
    </source>
</evidence>
<evidence type="ECO:0000256" key="8">
    <source>
        <dbReference type="RuleBase" id="RU365066"/>
    </source>
</evidence>
<keyword evidence="5 8" id="KW-0732">Signal</keyword>
<dbReference type="GO" id="GO:0006506">
    <property type="term" value="P:GPI anchor biosynthetic process"/>
    <property type="evidence" value="ECO:0007669"/>
    <property type="project" value="UniProtKB-KW"/>
</dbReference>
<dbReference type="OMA" id="DFMIEDC"/>
<sequence length="364" mass="42570">MSYKVYGLTLLFVCILFTINLVEASVGDHLSYFRKCLTNCLSSNCSSQHKLLQFWEQQPFYLNITQWSCEEECKYQCQWSTIDFLINDLELERNLLPQFHGKWTFYRIFGIQEPASAFFSLLNLVSTYLAWTHYAKRILQESSSNDSNEESSAAIIDPYFFVITINAILSMNAWFWSTVFHVRDTLLTERLDYFSAFSTVLFSFYTIVVRMIDEHLDLPGKRSTIHMSLLAPFISYYLYHVYYLIFVQFDYAFNMKANLVAGFSSSLLWLIWAYKRLSTIPISQLKGHHVVKCVISIVLVNCLLIFEINDFPPLFFVLDAHSIWHFGTICLPFIWFDFLEKEALERQSMKGSSKEAISTKPHSN</sequence>
<evidence type="ECO:0000256" key="6">
    <source>
        <dbReference type="ARBA" id="ARBA00022989"/>
    </source>
</evidence>
<keyword evidence="6 8" id="KW-1133">Transmembrane helix</keyword>
<comment type="similarity">
    <text evidence="2 8">Belongs to the PGAP3 family.</text>
</comment>
<dbReference type="HOGENOM" id="CLU_032917_1_1_1"/>
<keyword evidence="10" id="KW-1185">Reference proteome</keyword>
<feature type="transmembrane region" description="Helical" evidence="8">
    <location>
        <begin position="194"/>
        <end position="212"/>
    </location>
</feature>
<feature type="signal peptide" evidence="8">
    <location>
        <begin position="1"/>
        <end position="24"/>
    </location>
</feature>
<protein>
    <recommendedName>
        <fullName evidence="8">Post-GPI attachment to proteins factor 3</fullName>
    </recommendedName>
</protein>
<gene>
    <name evidence="9" type="primary">107362594</name>
</gene>
<evidence type="ECO:0000313" key="9">
    <source>
        <dbReference type="EnsemblMetazoa" id="tetur08g03940.1"/>
    </source>
</evidence>
<keyword evidence="4 8" id="KW-0812">Transmembrane</keyword>
<comment type="function">
    <text evidence="8">Involved in the lipid remodeling steps of GPI-anchor maturation.</text>
</comment>
<organism evidence="9 10">
    <name type="scientific">Tetranychus urticae</name>
    <name type="common">Two-spotted spider mite</name>
    <dbReference type="NCBI Taxonomy" id="32264"/>
    <lineage>
        <taxon>Eukaryota</taxon>
        <taxon>Metazoa</taxon>
        <taxon>Ecdysozoa</taxon>
        <taxon>Arthropoda</taxon>
        <taxon>Chelicerata</taxon>
        <taxon>Arachnida</taxon>
        <taxon>Acari</taxon>
        <taxon>Acariformes</taxon>
        <taxon>Trombidiformes</taxon>
        <taxon>Prostigmata</taxon>
        <taxon>Eleutherengona</taxon>
        <taxon>Raphignathae</taxon>
        <taxon>Tetranychoidea</taxon>
        <taxon>Tetranychidae</taxon>
        <taxon>Tetranychus</taxon>
    </lineage>
</organism>
<evidence type="ECO:0000256" key="7">
    <source>
        <dbReference type="ARBA" id="ARBA00023136"/>
    </source>
</evidence>
<dbReference type="Proteomes" id="UP000015104">
    <property type="component" value="Unassembled WGS sequence"/>
</dbReference>
<dbReference type="Pfam" id="PF04080">
    <property type="entry name" value="Per1"/>
    <property type="match status" value="1"/>
</dbReference>
<dbReference type="PANTHER" id="PTHR13148">
    <property type="entry name" value="PER1-RELATED"/>
    <property type="match status" value="1"/>
</dbReference>
<dbReference type="EnsemblMetazoa" id="tetur08g03940.1">
    <property type="protein sequence ID" value="tetur08g03940.1"/>
    <property type="gene ID" value="tetur08g03940"/>
</dbReference>
<name>T1KBF8_TETUR</name>
<evidence type="ECO:0000256" key="4">
    <source>
        <dbReference type="ARBA" id="ARBA00022692"/>
    </source>
</evidence>
<reference evidence="9" key="2">
    <citation type="submission" date="2015-06" db="UniProtKB">
        <authorList>
            <consortium name="EnsemblMetazoa"/>
        </authorList>
    </citation>
    <scope>IDENTIFICATION</scope>
</reference>
<dbReference type="KEGG" id="tut:107362594"/>
<dbReference type="STRING" id="32264.T1KBF8"/>
<feature type="transmembrane region" description="Helical" evidence="8">
    <location>
        <begin position="155"/>
        <end position="174"/>
    </location>
</feature>
<proteinExistence type="inferred from homology"/>
<feature type="transmembrane region" description="Helical" evidence="8">
    <location>
        <begin position="115"/>
        <end position="134"/>
    </location>
</feature>
<dbReference type="AlphaFoldDB" id="T1KBF8"/>
<dbReference type="GO" id="GO:0000139">
    <property type="term" value="C:Golgi membrane"/>
    <property type="evidence" value="ECO:0007669"/>
    <property type="project" value="UniProtKB-SubCell"/>
</dbReference>
<dbReference type="PANTHER" id="PTHR13148:SF0">
    <property type="entry name" value="POST-GPI ATTACHMENT TO PROTEINS FACTOR 3"/>
    <property type="match status" value="1"/>
</dbReference>
<reference evidence="10" key="1">
    <citation type="submission" date="2011-08" db="EMBL/GenBank/DDBJ databases">
        <authorList>
            <person name="Rombauts S."/>
        </authorList>
    </citation>
    <scope>NUCLEOTIDE SEQUENCE</scope>
    <source>
        <strain evidence="10">London</strain>
    </source>
</reference>
<dbReference type="EMBL" id="CAEY01001948">
    <property type="status" value="NOT_ANNOTATED_CDS"/>
    <property type="molecule type" value="Genomic_DNA"/>
</dbReference>
<dbReference type="eggNOG" id="KOG2970">
    <property type="taxonomic scope" value="Eukaryota"/>
</dbReference>
<comment type="subcellular location">
    <subcellularLocation>
        <location evidence="1">Endomembrane system</location>
        <topology evidence="1">Multi-pass membrane protein</topology>
    </subcellularLocation>
    <subcellularLocation>
        <location evidence="8">Golgi apparatus membrane</location>
        <topology evidence="8">Multi-pass membrane protein</topology>
    </subcellularLocation>
</comment>
<evidence type="ECO:0000313" key="10">
    <source>
        <dbReference type="Proteomes" id="UP000015104"/>
    </source>
</evidence>
<keyword evidence="8" id="KW-0333">Golgi apparatus</keyword>
<dbReference type="InterPro" id="IPR007217">
    <property type="entry name" value="Per1-like"/>
</dbReference>
<evidence type="ECO:0000256" key="1">
    <source>
        <dbReference type="ARBA" id="ARBA00004127"/>
    </source>
</evidence>
<feature type="transmembrane region" description="Helical" evidence="8">
    <location>
        <begin position="289"/>
        <end position="308"/>
    </location>
</feature>
<evidence type="ECO:0000256" key="3">
    <source>
        <dbReference type="ARBA" id="ARBA00022502"/>
    </source>
</evidence>
<accession>T1KBF8</accession>
<keyword evidence="7 8" id="KW-0472">Membrane</keyword>
<feature type="transmembrane region" description="Helical" evidence="8">
    <location>
        <begin position="314"/>
        <end position="339"/>
    </location>
</feature>
<keyword evidence="3 8" id="KW-0337">GPI-anchor biosynthesis</keyword>